<protein>
    <recommendedName>
        <fullName evidence="4">SHOCT domain-containing protein</fullName>
    </recommendedName>
</protein>
<proteinExistence type="predicted"/>
<comment type="caution">
    <text evidence="2">The sequence shown here is derived from an EMBL/GenBank/DDBJ whole genome shotgun (WGS) entry which is preliminary data.</text>
</comment>
<keyword evidence="1" id="KW-0812">Transmembrane</keyword>
<dbReference type="Proteomes" id="UP001597139">
    <property type="component" value="Unassembled WGS sequence"/>
</dbReference>
<organism evidence="2 3">
    <name type="scientific">Halolamina litorea</name>
    <dbReference type="NCBI Taxonomy" id="1515593"/>
    <lineage>
        <taxon>Archaea</taxon>
        <taxon>Methanobacteriati</taxon>
        <taxon>Methanobacteriota</taxon>
        <taxon>Stenosarchaea group</taxon>
        <taxon>Halobacteria</taxon>
        <taxon>Halobacteriales</taxon>
        <taxon>Haloferacaceae</taxon>
    </lineage>
</organism>
<dbReference type="AlphaFoldDB" id="A0ABD6BS85"/>
<evidence type="ECO:0000256" key="1">
    <source>
        <dbReference type="SAM" id="Phobius"/>
    </source>
</evidence>
<keyword evidence="1" id="KW-1133">Transmembrane helix</keyword>
<evidence type="ECO:0000313" key="3">
    <source>
        <dbReference type="Proteomes" id="UP001597139"/>
    </source>
</evidence>
<gene>
    <name evidence="2" type="ORF">ACFSAU_10720</name>
</gene>
<reference evidence="2 3" key="1">
    <citation type="journal article" date="2019" name="Int. J. Syst. Evol. Microbiol.">
        <title>The Global Catalogue of Microorganisms (GCM) 10K type strain sequencing project: providing services to taxonomists for standard genome sequencing and annotation.</title>
        <authorList>
            <consortium name="The Broad Institute Genomics Platform"/>
            <consortium name="The Broad Institute Genome Sequencing Center for Infectious Disease"/>
            <person name="Wu L."/>
            <person name="Ma J."/>
        </authorList>
    </citation>
    <scope>NUCLEOTIDE SEQUENCE [LARGE SCALE GENOMIC DNA]</scope>
    <source>
        <strain evidence="2 3">CGMCC 1.12859</strain>
    </source>
</reference>
<keyword evidence="1" id="KW-0472">Membrane</keyword>
<sequence>MSSDGNTLEWPVLASTSVILLPMLAIVLLIPILVGLPSDTGPVDSTLTDALVVGWLVVVFVVFVLGTATAARLVREGRRDAARDALRLALARGEVSPDEYRERAGLLESEN</sequence>
<name>A0ABD6BS85_9EURY</name>
<evidence type="ECO:0000313" key="2">
    <source>
        <dbReference type="EMBL" id="MFD1567966.1"/>
    </source>
</evidence>
<dbReference type="RefSeq" id="WP_267646860.1">
    <property type="nucleotide sequence ID" value="NZ_JANHGR010000001.1"/>
</dbReference>
<dbReference type="EMBL" id="JBHUCZ010000009">
    <property type="protein sequence ID" value="MFD1567966.1"/>
    <property type="molecule type" value="Genomic_DNA"/>
</dbReference>
<feature type="transmembrane region" description="Helical" evidence="1">
    <location>
        <begin position="53"/>
        <end position="74"/>
    </location>
</feature>
<evidence type="ECO:0008006" key="4">
    <source>
        <dbReference type="Google" id="ProtNLM"/>
    </source>
</evidence>
<keyword evidence="3" id="KW-1185">Reference proteome</keyword>
<feature type="transmembrane region" description="Helical" evidence="1">
    <location>
        <begin position="12"/>
        <end position="33"/>
    </location>
</feature>
<accession>A0ABD6BS85</accession>